<dbReference type="AlphaFoldDB" id="A0A8J2LBP8"/>
<proteinExistence type="predicted"/>
<protein>
    <submittedName>
        <fullName evidence="1">Uncharacterized protein</fullName>
    </submittedName>
</protein>
<reference evidence="1" key="1">
    <citation type="submission" date="2021-06" db="EMBL/GenBank/DDBJ databases">
        <authorList>
            <person name="Hodson N. C."/>
            <person name="Mongue J. A."/>
            <person name="Jaron S. K."/>
        </authorList>
    </citation>
    <scope>NUCLEOTIDE SEQUENCE</scope>
</reference>
<sequence length="74" mass="8870">MKNYGTVYSPLFLRNHGTLCKEIICEKHNPLETQNLSHQGNYNYKKITDISHLYPWRWGLFTVLSSRFFYQQIS</sequence>
<gene>
    <name evidence="1" type="ORF">AFUS01_LOCUS30199</name>
</gene>
<evidence type="ECO:0000313" key="1">
    <source>
        <dbReference type="EMBL" id="CAG7819769.1"/>
    </source>
</evidence>
<keyword evidence="2" id="KW-1185">Reference proteome</keyword>
<evidence type="ECO:0000313" key="2">
    <source>
        <dbReference type="Proteomes" id="UP000708208"/>
    </source>
</evidence>
<accession>A0A8J2LBP8</accession>
<dbReference type="Proteomes" id="UP000708208">
    <property type="component" value="Unassembled WGS sequence"/>
</dbReference>
<comment type="caution">
    <text evidence="1">The sequence shown here is derived from an EMBL/GenBank/DDBJ whole genome shotgun (WGS) entry which is preliminary data.</text>
</comment>
<name>A0A8J2LBP8_9HEXA</name>
<dbReference type="EMBL" id="CAJVCH010459321">
    <property type="protein sequence ID" value="CAG7819769.1"/>
    <property type="molecule type" value="Genomic_DNA"/>
</dbReference>
<organism evidence="1 2">
    <name type="scientific">Allacma fusca</name>
    <dbReference type="NCBI Taxonomy" id="39272"/>
    <lineage>
        <taxon>Eukaryota</taxon>
        <taxon>Metazoa</taxon>
        <taxon>Ecdysozoa</taxon>
        <taxon>Arthropoda</taxon>
        <taxon>Hexapoda</taxon>
        <taxon>Collembola</taxon>
        <taxon>Symphypleona</taxon>
        <taxon>Sminthuridae</taxon>
        <taxon>Allacma</taxon>
    </lineage>
</organism>